<dbReference type="KEGG" id="cyn:Cyan7425_0855"/>
<protein>
    <submittedName>
        <fullName evidence="1">Uncharacterized protein</fullName>
    </submittedName>
</protein>
<gene>
    <name evidence="1" type="ordered locus">Cyan7425_0855</name>
</gene>
<dbReference type="AlphaFoldDB" id="B8HWT8"/>
<accession>B8HWT8</accession>
<dbReference type="HOGENOM" id="CLU_098316_0_0_3"/>
<sequence>MNSLAAEIVNSVLSQGRLACCKSGFGLTSALLTLGTLAGATCPAQSMPLQNLILSRTSPQPARKLTGTIVTPTCPGELQPLVTRMLADLPSYTNRVYLRAGLKQNYLILADRPDFNPLPLNPLQSSPSSENNPTQQVFFTTLERMWIRNQPVQVQQFHWLFLSPGGGGWQLATIYSMTGSYPAQGTASPPRESSAESVGQAIQDWLRDCRGGFLPGTFKAR</sequence>
<name>B8HWT8_CYAP4</name>
<dbReference type="OrthoDB" id="424179at2"/>
<reference evidence="1" key="1">
    <citation type="submission" date="2009-01" db="EMBL/GenBank/DDBJ databases">
        <title>Complete sequence of chromosome Cyanothece sp. PCC 7425.</title>
        <authorList>
            <consortium name="US DOE Joint Genome Institute"/>
            <person name="Lucas S."/>
            <person name="Copeland A."/>
            <person name="Lapidus A."/>
            <person name="Glavina del Rio T."/>
            <person name="Dalin E."/>
            <person name="Tice H."/>
            <person name="Bruce D."/>
            <person name="Goodwin L."/>
            <person name="Pitluck S."/>
            <person name="Sims D."/>
            <person name="Meineke L."/>
            <person name="Brettin T."/>
            <person name="Detter J.C."/>
            <person name="Han C."/>
            <person name="Larimer F."/>
            <person name="Land M."/>
            <person name="Hauser L."/>
            <person name="Kyrpides N."/>
            <person name="Ovchinnikova G."/>
            <person name="Liberton M."/>
            <person name="Stoeckel J."/>
            <person name="Banerjee A."/>
            <person name="Singh A."/>
            <person name="Page L."/>
            <person name="Sato H."/>
            <person name="Zhao L."/>
            <person name="Sherman L."/>
            <person name="Pakrasi H."/>
            <person name="Richardson P."/>
        </authorList>
    </citation>
    <scope>NUCLEOTIDE SEQUENCE</scope>
    <source>
        <strain evidence="1">PCC 7425</strain>
    </source>
</reference>
<proteinExistence type="predicted"/>
<dbReference type="EMBL" id="CP001344">
    <property type="protein sequence ID" value="ACL43241.1"/>
    <property type="molecule type" value="Genomic_DNA"/>
</dbReference>
<dbReference type="STRING" id="395961.Cyan7425_0855"/>
<evidence type="ECO:0000313" key="1">
    <source>
        <dbReference type="EMBL" id="ACL43241.1"/>
    </source>
</evidence>
<dbReference type="eggNOG" id="ENOG50320CM">
    <property type="taxonomic scope" value="Bacteria"/>
</dbReference>
<organism evidence="1">
    <name type="scientific">Cyanothece sp. (strain PCC 7425 / ATCC 29141)</name>
    <dbReference type="NCBI Taxonomy" id="395961"/>
    <lineage>
        <taxon>Bacteria</taxon>
        <taxon>Bacillati</taxon>
        <taxon>Cyanobacteriota</taxon>
        <taxon>Cyanophyceae</taxon>
        <taxon>Gomontiellales</taxon>
        <taxon>Cyanothecaceae</taxon>
        <taxon>Cyanothece</taxon>
    </lineage>
</organism>